<dbReference type="Proteomes" id="UP000695007">
    <property type="component" value="Unplaced"/>
</dbReference>
<dbReference type="InterPro" id="IPR036400">
    <property type="entry name" value="Cyt_B5-like_heme/steroid_sf"/>
</dbReference>
<feature type="domain" description="Cytochrome b5 heme-binding" evidence="9">
    <location>
        <begin position="4"/>
        <end position="79"/>
    </location>
</feature>
<dbReference type="PROSITE" id="PS00191">
    <property type="entry name" value="CYTOCHROME_B5_1"/>
    <property type="match status" value="1"/>
</dbReference>
<evidence type="ECO:0000256" key="2">
    <source>
        <dbReference type="ARBA" id="ARBA00022617"/>
    </source>
</evidence>
<organism evidence="10 11">
    <name type="scientific">Ceratosolen solmsi marchali</name>
    <dbReference type="NCBI Taxonomy" id="326594"/>
    <lineage>
        <taxon>Eukaryota</taxon>
        <taxon>Metazoa</taxon>
        <taxon>Ecdysozoa</taxon>
        <taxon>Arthropoda</taxon>
        <taxon>Hexapoda</taxon>
        <taxon>Insecta</taxon>
        <taxon>Pterygota</taxon>
        <taxon>Neoptera</taxon>
        <taxon>Endopterygota</taxon>
        <taxon>Hymenoptera</taxon>
        <taxon>Apocrita</taxon>
        <taxon>Proctotrupomorpha</taxon>
        <taxon>Chalcidoidea</taxon>
        <taxon>Agaonidae</taxon>
        <taxon>Agaoninae</taxon>
        <taxon>Ceratosolen</taxon>
    </lineage>
</organism>
<dbReference type="PANTHER" id="PTHR19359:SF95">
    <property type="entry name" value="CYTOCHROME B5 TYPE B"/>
    <property type="match status" value="1"/>
</dbReference>
<dbReference type="PANTHER" id="PTHR19359">
    <property type="entry name" value="CYTOCHROME B5"/>
    <property type="match status" value="1"/>
</dbReference>
<dbReference type="Gene3D" id="3.10.120.10">
    <property type="entry name" value="Cytochrome b5-like heme/steroid binding domain"/>
    <property type="match status" value="1"/>
</dbReference>
<name>A0AAJ6YMG6_9HYME</name>
<keyword evidence="5 8" id="KW-0408">Iron</keyword>
<dbReference type="SMART" id="SM01117">
    <property type="entry name" value="Cyt-b5"/>
    <property type="match status" value="1"/>
</dbReference>
<dbReference type="KEGG" id="csol:105364534"/>
<dbReference type="PRINTS" id="PR00363">
    <property type="entry name" value="CYTOCHROMEB5"/>
</dbReference>
<dbReference type="InterPro" id="IPR050668">
    <property type="entry name" value="Cytochrome_b5"/>
</dbReference>
<evidence type="ECO:0000259" key="9">
    <source>
        <dbReference type="PROSITE" id="PS50255"/>
    </source>
</evidence>
<dbReference type="GeneID" id="105364534"/>
<evidence type="ECO:0000313" key="10">
    <source>
        <dbReference type="Proteomes" id="UP000695007"/>
    </source>
</evidence>
<evidence type="ECO:0000256" key="3">
    <source>
        <dbReference type="ARBA" id="ARBA00022692"/>
    </source>
</evidence>
<keyword evidence="2 8" id="KW-0349">Heme</keyword>
<evidence type="ECO:0000256" key="7">
    <source>
        <dbReference type="ARBA" id="ARBA00038168"/>
    </source>
</evidence>
<dbReference type="InterPro" id="IPR018506">
    <property type="entry name" value="Cyt_B5_heme-BS"/>
</dbReference>
<dbReference type="PROSITE" id="PS50255">
    <property type="entry name" value="CYTOCHROME_B5_2"/>
    <property type="match status" value="1"/>
</dbReference>
<reference evidence="11" key="1">
    <citation type="submission" date="2025-08" db="UniProtKB">
        <authorList>
            <consortium name="RefSeq"/>
        </authorList>
    </citation>
    <scope>IDENTIFICATION</scope>
</reference>
<evidence type="ECO:0000256" key="1">
    <source>
        <dbReference type="ARBA" id="ARBA00004370"/>
    </source>
</evidence>
<evidence type="ECO:0000256" key="4">
    <source>
        <dbReference type="ARBA" id="ARBA00022723"/>
    </source>
</evidence>
<dbReference type="GO" id="GO:0046872">
    <property type="term" value="F:metal ion binding"/>
    <property type="evidence" value="ECO:0007669"/>
    <property type="project" value="UniProtKB-UniRule"/>
</dbReference>
<evidence type="ECO:0000256" key="6">
    <source>
        <dbReference type="ARBA" id="ARBA00023136"/>
    </source>
</evidence>
<dbReference type="AlphaFoldDB" id="A0AAJ6YMG6"/>
<proteinExistence type="inferred from homology"/>
<dbReference type="RefSeq" id="XP_011500771.1">
    <property type="nucleotide sequence ID" value="XM_011502469.1"/>
</dbReference>
<keyword evidence="6" id="KW-0472">Membrane</keyword>
<dbReference type="Pfam" id="PF00173">
    <property type="entry name" value="Cyt-b5"/>
    <property type="match status" value="1"/>
</dbReference>
<accession>A0AAJ6YMG6</accession>
<evidence type="ECO:0000256" key="5">
    <source>
        <dbReference type="ARBA" id="ARBA00023004"/>
    </source>
</evidence>
<dbReference type="FunFam" id="3.10.120.10:FF:000002">
    <property type="entry name" value="Cytochrome b5 type B"/>
    <property type="match status" value="1"/>
</dbReference>
<keyword evidence="3" id="KW-0812">Transmembrane</keyword>
<dbReference type="SUPFAM" id="SSF55856">
    <property type="entry name" value="Cytochrome b5-like heme/steroid binding domain"/>
    <property type="match status" value="1"/>
</dbReference>
<dbReference type="InterPro" id="IPR001199">
    <property type="entry name" value="Cyt_B5-like_heme/steroid-bd"/>
</dbReference>
<comment type="similarity">
    <text evidence="7 8">Belongs to the cytochrome b5 family.</text>
</comment>
<evidence type="ECO:0000313" key="11">
    <source>
        <dbReference type="RefSeq" id="XP_011500771.1"/>
    </source>
</evidence>
<evidence type="ECO:0000256" key="8">
    <source>
        <dbReference type="RuleBase" id="RU362121"/>
    </source>
</evidence>
<dbReference type="GO" id="GO:0020037">
    <property type="term" value="F:heme binding"/>
    <property type="evidence" value="ECO:0007669"/>
    <property type="project" value="UniProtKB-UniRule"/>
</dbReference>
<keyword evidence="10" id="KW-1185">Reference proteome</keyword>
<comment type="subcellular location">
    <subcellularLocation>
        <location evidence="1">Membrane</location>
    </subcellularLocation>
</comment>
<sequence>MVGYTLEEVARHNGRIEPRCWIIVRGVVYDVTDFMAEHPGGAELIAERAGTDATSAFEDLGHSSDAKKILKKYEIGWLAETGGRESSEEAPTSDLAVAEGVPIKKSNWRQRRKFLSMILGPCAST</sequence>
<dbReference type="GO" id="GO:0016020">
    <property type="term" value="C:membrane"/>
    <property type="evidence" value="ECO:0007669"/>
    <property type="project" value="UniProtKB-SubCell"/>
</dbReference>
<keyword evidence="4 8" id="KW-0479">Metal-binding</keyword>
<gene>
    <name evidence="11" type="primary">LOC105364534</name>
</gene>
<protein>
    <submittedName>
        <fullName evidence="11">Cytochrome b5 type B-like</fullName>
    </submittedName>
</protein>